<protein>
    <submittedName>
        <fullName evidence="7">Type 1 fimbrial protein</fullName>
    </submittedName>
</protein>
<dbReference type="InterPro" id="IPR000259">
    <property type="entry name" value="Adhesion_dom_fimbrial"/>
</dbReference>
<evidence type="ECO:0000313" key="7">
    <source>
        <dbReference type="EMBL" id="RTS40969.1"/>
    </source>
</evidence>
<proteinExistence type="inferred from homology"/>
<feature type="domain" description="MrkD-like receptor binding" evidence="6">
    <location>
        <begin position="57"/>
        <end position="196"/>
    </location>
</feature>
<evidence type="ECO:0000259" key="6">
    <source>
        <dbReference type="Pfam" id="PF22003"/>
    </source>
</evidence>
<sequence length="347" mass="37300">MKQPPSTVPWLGRITLAALVSGWAGQALGICPMLQGPGPTDPSYIRALPATTALKAVPIGGVLASHEFLSTTQAIWRCPPGETMTFGMGPLTTSLKPIDSAQGLYESGVKGVGIRIRFKPRWGGSVWSAYMVPPFEYRTTASLNDAEFPHITLVEFIRTGMEVGRGAIPPFDVTTSHFRSDNAGRVNVAILGTQLKTTLTQNIYFTSCHNPSSDPTVDMGHPYAALVKQGQVEEHTFSLTIRCEGMNSTTKPPVKIYFEGNAVRDGLLRLSGDGQAGVARGVGIELKNDRGVALPFAKERALPLAWRDSAPDAEIYGFAGKAKYVATESEIKAGKADAVLTYVLEYN</sequence>
<dbReference type="RefSeq" id="WP_033997352.1">
    <property type="nucleotide sequence ID" value="NZ_JAPHNN010000018.1"/>
</dbReference>
<reference evidence="7 8" key="1">
    <citation type="submission" date="2018-12" db="EMBL/GenBank/DDBJ databases">
        <title>Pseudomonas aeruginosa Diversity Panel.</title>
        <authorList>
            <person name="Snesrud E."/>
            <person name="Mcgann P."/>
        </authorList>
    </citation>
    <scope>NUCLEOTIDE SEQUENCE [LARGE SCALE GENOMIC DNA]</scope>
    <source>
        <strain evidence="7 8">MRSN6241</strain>
    </source>
</reference>
<gene>
    <name evidence="7" type="ORF">DY940_27555</name>
</gene>
<evidence type="ECO:0000256" key="3">
    <source>
        <dbReference type="ARBA" id="ARBA00022729"/>
    </source>
</evidence>
<feature type="domain" description="Fimbrial-type adhesion" evidence="5">
    <location>
        <begin position="202"/>
        <end position="346"/>
    </location>
</feature>
<dbReference type="Pfam" id="PF00419">
    <property type="entry name" value="Fimbrial"/>
    <property type="match status" value="1"/>
</dbReference>
<evidence type="ECO:0000313" key="8">
    <source>
        <dbReference type="Proteomes" id="UP000276985"/>
    </source>
</evidence>
<comment type="subcellular location">
    <subcellularLocation>
        <location evidence="1">Fimbrium</location>
    </subcellularLocation>
</comment>
<evidence type="ECO:0000259" key="5">
    <source>
        <dbReference type="Pfam" id="PF00419"/>
    </source>
</evidence>
<dbReference type="Pfam" id="PF22003">
    <property type="entry name" value="MrkDrd"/>
    <property type="match status" value="1"/>
</dbReference>
<evidence type="ECO:0000256" key="1">
    <source>
        <dbReference type="ARBA" id="ARBA00004561"/>
    </source>
</evidence>
<dbReference type="InterPro" id="IPR054160">
    <property type="entry name" value="MrkD_recept-bd"/>
</dbReference>
<comment type="similarity">
    <text evidence="2">Belongs to the fimbrial protein family.</text>
</comment>
<dbReference type="SUPFAM" id="SSF49401">
    <property type="entry name" value="Bacterial adhesins"/>
    <property type="match status" value="1"/>
</dbReference>
<dbReference type="AlphaFoldDB" id="A0ABD7JVH1"/>
<dbReference type="Proteomes" id="UP000276985">
    <property type="component" value="Unassembled WGS sequence"/>
</dbReference>
<dbReference type="Gene3D" id="2.60.40.1090">
    <property type="entry name" value="Fimbrial-type adhesion domain"/>
    <property type="match status" value="1"/>
</dbReference>
<dbReference type="GO" id="GO:0009289">
    <property type="term" value="C:pilus"/>
    <property type="evidence" value="ECO:0007669"/>
    <property type="project" value="UniProtKB-SubCell"/>
</dbReference>
<dbReference type="Gene3D" id="2.60.40.3310">
    <property type="match status" value="1"/>
</dbReference>
<keyword evidence="4" id="KW-0281">Fimbrium</keyword>
<evidence type="ECO:0000256" key="4">
    <source>
        <dbReference type="ARBA" id="ARBA00023263"/>
    </source>
</evidence>
<keyword evidence="3" id="KW-0732">Signal</keyword>
<evidence type="ECO:0000256" key="2">
    <source>
        <dbReference type="ARBA" id="ARBA00006671"/>
    </source>
</evidence>
<dbReference type="InterPro" id="IPR036937">
    <property type="entry name" value="Adhesion_dom_fimbrial_sf"/>
</dbReference>
<accession>A0ABD7JVH1</accession>
<comment type="caution">
    <text evidence="7">The sequence shown here is derived from an EMBL/GenBank/DDBJ whole genome shotgun (WGS) entry which is preliminary data.</text>
</comment>
<dbReference type="PANTHER" id="PTHR33420">
    <property type="entry name" value="FIMBRIAL SUBUNIT ELFA-RELATED"/>
    <property type="match status" value="1"/>
</dbReference>
<dbReference type="EMBL" id="RXTL01000038">
    <property type="protein sequence ID" value="RTS40969.1"/>
    <property type="molecule type" value="Genomic_DNA"/>
</dbReference>
<name>A0ABD7JVH1_PSEAI</name>
<organism evidence="7 8">
    <name type="scientific">Pseudomonas aeruginosa</name>
    <dbReference type="NCBI Taxonomy" id="287"/>
    <lineage>
        <taxon>Bacteria</taxon>
        <taxon>Pseudomonadati</taxon>
        <taxon>Pseudomonadota</taxon>
        <taxon>Gammaproteobacteria</taxon>
        <taxon>Pseudomonadales</taxon>
        <taxon>Pseudomonadaceae</taxon>
        <taxon>Pseudomonas</taxon>
    </lineage>
</organism>
<dbReference type="InterPro" id="IPR008966">
    <property type="entry name" value="Adhesion_dom_sf"/>
</dbReference>
<dbReference type="InterPro" id="IPR050263">
    <property type="entry name" value="Bact_Fimbrial_Adh_Pro"/>
</dbReference>
<dbReference type="PANTHER" id="PTHR33420:SF3">
    <property type="entry name" value="FIMBRIAL SUBUNIT ELFA"/>
    <property type="match status" value="1"/>
</dbReference>